<protein>
    <submittedName>
        <fullName evidence="2">Putative 30S ribosomal protein S6 modification protein-like protein</fullName>
    </submittedName>
</protein>
<reference evidence="2 3" key="1">
    <citation type="journal article" date="2016" name="BMC Genomics">
        <title>Combined genomic and structural analyses of a cultured magnetotactic bacterium reveals its niche adaptation to a dynamic environment.</title>
        <authorList>
            <person name="Araujo A.C."/>
            <person name="Morillo V."/>
            <person name="Cypriano J."/>
            <person name="Teixeira L.C."/>
            <person name="Leao P."/>
            <person name="Lyra S."/>
            <person name="Almeida L.G."/>
            <person name="Bazylinski D.A."/>
            <person name="Vasconcellos A.T."/>
            <person name="Abreu F."/>
            <person name="Lins U."/>
        </authorList>
    </citation>
    <scope>NUCLEOTIDE SEQUENCE [LARGE SCALE GENOMIC DNA]</scope>
    <source>
        <strain evidence="2 3">IT-1</strain>
    </source>
</reference>
<evidence type="ECO:0000313" key="2">
    <source>
        <dbReference type="EMBL" id="OSM04261.1"/>
    </source>
</evidence>
<dbReference type="OrthoDB" id="9782977at2"/>
<dbReference type="SUPFAM" id="SSF50630">
    <property type="entry name" value="Acid proteases"/>
    <property type="match status" value="1"/>
</dbReference>
<dbReference type="InterPro" id="IPR021109">
    <property type="entry name" value="Peptidase_aspartic_dom_sf"/>
</dbReference>
<evidence type="ECO:0000313" key="3">
    <source>
        <dbReference type="Proteomes" id="UP000194003"/>
    </source>
</evidence>
<dbReference type="EMBL" id="LVJN01000019">
    <property type="protein sequence ID" value="OSM04261.1"/>
    <property type="molecule type" value="Genomic_DNA"/>
</dbReference>
<organism evidence="2 3">
    <name type="scientific">Magnetofaba australis IT-1</name>
    <dbReference type="NCBI Taxonomy" id="1434232"/>
    <lineage>
        <taxon>Bacteria</taxon>
        <taxon>Pseudomonadati</taxon>
        <taxon>Pseudomonadota</taxon>
        <taxon>Magnetococcia</taxon>
        <taxon>Magnetococcales</taxon>
        <taxon>Magnetococcaceae</taxon>
        <taxon>Magnetofaba</taxon>
    </lineage>
</organism>
<accession>A0A1Y2K743</accession>
<gene>
    <name evidence="2" type="ORF">MAIT1_04130</name>
</gene>
<name>A0A1Y2K743_9PROT</name>
<dbReference type="RefSeq" id="WP_085442360.1">
    <property type="nucleotide sequence ID" value="NZ_LVJN01000019.1"/>
</dbReference>
<dbReference type="STRING" id="1434232.MAIT1_04130"/>
<dbReference type="Gene3D" id="2.40.70.10">
    <property type="entry name" value="Acid Proteases"/>
    <property type="match status" value="1"/>
</dbReference>
<dbReference type="AlphaFoldDB" id="A0A1Y2K743"/>
<dbReference type="Pfam" id="PF05618">
    <property type="entry name" value="Zn_protease"/>
    <property type="match status" value="1"/>
</dbReference>
<feature type="domain" description="Retropepsin-like aspartic endopeptidase" evidence="1">
    <location>
        <begin position="14"/>
        <end position="147"/>
    </location>
</feature>
<sequence>MASGKKKKYSKRLIIGWREWVTLPEFGGLQMKAKIDSGARTSSLHAFHIREMLIDGAPWVSFDIHPFQNNRHHAHACLAQVIDRRKVRSSNGKQEMRYVIESTLSLGGDSWPVEITLANRDEMGFRLLLGRTALRKRFLIHCGRSYLVSVPPASH</sequence>
<keyword evidence="3" id="KW-1185">Reference proteome</keyword>
<dbReference type="PANTHER" id="PTHR38037">
    <property type="entry name" value="ZN_PROTEASE DOMAIN-CONTAINING PROTEIN"/>
    <property type="match status" value="1"/>
</dbReference>
<comment type="caution">
    <text evidence="2">The sequence shown here is derived from an EMBL/GenBank/DDBJ whole genome shotgun (WGS) entry which is preliminary data.</text>
</comment>
<evidence type="ECO:0000259" key="1">
    <source>
        <dbReference type="Pfam" id="PF05618"/>
    </source>
</evidence>
<dbReference type="PANTHER" id="PTHR38037:SF1">
    <property type="entry name" value="ATP-DEPENDENT ZINC PROTEASE DOMAIN-CONTAINING PROTEIN-RELATED"/>
    <property type="match status" value="1"/>
</dbReference>
<dbReference type="Proteomes" id="UP000194003">
    <property type="component" value="Unassembled WGS sequence"/>
</dbReference>
<dbReference type="InterPro" id="IPR008503">
    <property type="entry name" value="Asp_endopeptidase"/>
</dbReference>
<proteinExistence type="predicted"/>